<organism evidence="2 3">
    <name type="scientific">Roridomyces roridus</name>
    <dbReference type="NCBI Taxonomy" id="1738132"/>
    <lineage>
        <taxon>Eukaryota</taxon>
        <taxon>Fungi</taxon>
        <taxon>Dikarya</taxon>
        <taxon>Basidiomycota</taxon>
        <taxon>Agaricomycotina</taxon>
        <taxon>Agaricomycetes</taxon>
        <taxon>Agaricomycetidae</taxon>
        <taxon>Agaricales</taxon>
        <taxon>Marasmiineae</taxon>
        <taxon>Mycenaceae</taxon>
        <taxon>Roridomyces</taxon>
    </lineage>
</organism>
<dbReference type="Proteomes" id="UP001221142">
    <property type="component" value="Unassembled WGS sequence"/>
</dbReference>
<feature type="compositionally biased region" description="Acidic residues" evidence="1">
    <location>
        <begin position="126"/>
        <end position="152"/>
    </location>
</feature>
<feature type="compositionally biased region" description="Basic and acidic residues" evidence="1">
    <location>
        <begin position="239"/>
        <end position="252"/>
    </location>
</feature>
<name>A0AAD7B451_9AGAR</name>
<feature type="region of interest" description="Disordered" evidence="1">
    <location>
        <begin position="275"/>
        <end position="302"/>
    </location>
</feature>
<feature type="compositionally biased region" description="Basic and acidic residues" evidence="1">
    <location>
        <begin position="63"/>
        <end position="101"/>
    </location>
</feature>
<feature type="region of interest" description="Disordered" evidence="1">
    <location>
        <begin position="1"/>
        <end position="260"/>
    </location>
</feature>
<feature type="compositionally biased region" description="Acidic residues" evidence="1">
    <location>
        <begin position="579"/>
        <end position="590"/>
    </location>
</feature>
<sequence length="590" mass="65408">MSTLSAPKRRRPTTRSQAHEDDAPPDETQPTRPGLATRPGNDQIHPAVEAGVVSTRRTPTQKAADDKKAAAAQKRAEAEEAEKLARVAAIEDKQRQQDDKYQQTAHHPVDPPRSSRPSQRPREPDFDAEELEEMENGHEEEDDEDGSDAEEEAPQRKKKQPKKTREDILSVRDTQDATGTPVSSGHKRSRSTTSANETVTKKKAKRGKTSGLSEGVKKALKKGKVDEGAAEIVKYGGPAKDDDKEEDVERAKGGQKGLPQASRATIVKLAPVKSLTQKAQRGDGSKRWSTAHIPGPAGNAKKFNDEVAPRIRIEVAKLGPWDQLTVEARQGILDKIYTDTKMDADSDLWSSLCRQRTSAYRTSFPPQAHLCMQQFIQQSIETVKNMTAAQLEEWDGFQLDKPDDMREYVAGLPVELKDKNKVLHYRDFESEEVKSAYCQSQPILYTYAAHLAYLKSLPAGIDFKSANVSALALAALAWERELSFWASGVYVGPTRSQTDHFSQDNWGDYVEERGDKRVKVSRATRPVPSLKLWTSDKWEAVNKLASKYIPEDTNKGPGSKAAAKRRSASLSSSDAESTGVEEEQDVIIID</sequence>
<evidence type="ECO:0000313" key="2">
    <source>
        <dbReference type="EMBL" id="KAJ7609490.1"/>
    </source>
</evidence>
<feature type="region of interest" description="Disordered" evidence="1">
    <location>
        <begin position="549"/>
        <end position="590"/>
    </location>
</feature>
<evidence type="ECO:0000256" key="1">
    <source>
        <dbReference type="SAM" id="MobiDB-lite"/>
    </source>
</evidence>
<gene>
    <name evidence="2" type="ORF">FB45DRAFT_1066877</name>
</gene>
<reference evidence="2" key="1">
    <citation type="submission" date="2023-03" db="EMBL/GenBank/DDBJ databases">
        <title>Massive genome expansion in bonnet fungi (Mycena s.s.) driven by repeated elements and novel gene families across ecological guilds.</title>
        <authorList>
            <consortium name="Lawrence Berkeley National Laboratory"/>
            <person name="Harder C.B."/>
            <person name="Miyauchi S."/>
            <person name="Viragh M."/>
            <person name="Kuo A."/>
            <person name="Thoen E."/>
            <person name="Andreopoulos B."/>
            <person name="Lu D."/>
            <person name="Skrede I."/>
            <person name="Drula E."/>
            <person name="Henrissat B."/>
            <person name="Morin E."/>
            <person name="Kohler A."/>
            <person name="Barry K."/>
            <person name="LaButti K."/>
            <person name="Morin E."/>
            <person name="Salamov A."/>
            <person name="Lipzen A."/>
            <person name="Mereny Z."/>
            <person name="Hegedus B."/>
            <person name="Baldrian P."/>
            <person name="Stursova M."/>
            <person name="Weitz H."/>
            <person name="Taylor A."/>
            <person name="Grigoriev I.V."/>
            <person name="Nagy L.G."/>
            <person name="Martin F."/>
            <person name="Kauserud H."/>
        </authorList>
    </citation>
    <scope>NUCLEOTIDE SEQUENCE</scope>
    <source>
        <strain evidence="2">9284</strain>
    </source>
</reference>
<dbReference type="AlphaFoldDB" id="A0AAD7B451"/>
<feature type="compositionally biased region" description="Basic and acidic residues" evidence="1">
    <location>
        <begin position="163"/>
        <end position="175"/>
    </location>
</feature>
<accession>A0AAD7B451</accession>
<feature type="compositionally biased region" description="Low complexity" evidence="1">
    <location>
        <begin position="568"/>
        <end position="577"/>
    </location>
</feature>
<dbReference type="EMBL" id="JARKIF010000040">
    <property type="protein sequence ID" value="KAJ7609490.1"/>
    <property type="molecule type" value="Genomic_DNA"/>
</dbReference>
<keyword evidence="3" id="KW-1185">Reference proteome</keyword>
<protein>
    <submittedName>
        <fullName evidence="2">Uncharacterized protein</fullName>
    </submittedName>
</protein>
<evidence type="ECO:0000313" key="3">
    <source>
        <dbReference type="Proteomes" id="UP001221142"/>
    </source>
</evidence>
<proteinExistence type="predicted"/>
<comment type="caution">
    <text evidence="2">The sequence shown here is derived from an EMBL/GenBank/DDBJ whole genome shotgun (WGS) entry which is preliminary data.</text>
</comment>